<dbReference type="InterPro" id="IPR000868">
    <property type="entry name" value="Isochorismatase-like_dom"/>
</dbReference>
<name>A0A2W4EWJ2_9HYPH</name>
<dbReference type="PANTHER" id="PTHR43540:SF6">
    <property type="entry name" value="ISOCHORISMATASE-LIKE DOMAIN-CONTAINING PROTEIN"/>
    <property type="match status" value="1"/>
</dbReference>
<dbReference type="SUPFAM" id="SSF52499">
    <property type="entry name" value="Isochorismatase-like hydrolases"/>
    <property type="match status" value="1"/>
</dbReference>
<dbReference type="AlphaFoldDB" id="A0A2W4EWJ2"/>
<proteinExistence type="predicted"/>
<dbReference type="GO" id="GO:0016787">
    <property type="term" value="F:hydrolase activity"/>
    <property type="evidence" value="ECO:0007669"/>
    <property type="project" value="UniProtKB-KW"/>
</dbReference>
<dbReference type="Gene3D" id="3.40.50.850">
    <property type="entry name" value="Isochorismatase-like"/>
    <property type="match status" value="1"/>
</dbReference>
<dbReference type="EMBL" id="PCDP01000033">
    <property type="protein sequence ID" value="PZM14510.1"/>
    <property type="molecule type" value="Genomic_DNA"/>
</dbReference>
<sequence length="195" mass="21431">MVPSAPTIRHIVIDMQRLFAEETAWHTPVMAAILPNILELCDFYAGKTLFAKFMVPSAPEHAPGSWETYYRRWSMLTTDQMDPAMQDLMEPLAAIAPEGALVEKTTYSIFGAPGFADRLRQENVDTLIFSGVETDVCVLASVFDAVDAGFHVVVATDAVGSSSTMSHDQILAHVLPRMPDQIELATTATLTARMR</sequence>
<feature type="domain" description="Isochorismatase-like" evidence="2">
    <location>
        <begin position="11"/>
        <end position="177"/>
    </location>
</feature>
<dbReference type="CDD" id="cd00431">
    <property type="entry name" value="cysteine_hydrolases"/>
    <property type="match status" value="1"/>
</dbReference>
<gene>
    <name evidence="3" type="ORF">CPY51_10695</name>
</gene>
<dbReference type="OrthoDB" id="9811489at2"/>
<dbReference type="PANTHER" id="PTHR43540">
    <property type="entry name" value="PEROXYUREIDOACRYLATE/UREIDOACRYLATE AMIDOHYDROLASE-RELATED"/>
    <property type="match status" value="1"/>
</dbReference>
<comment type="caution">
    <text evidence="3">The sequence shown here is derived from an EMBL/GenBank/DDBJ whole genome shotgun (WGS) entry which is preliminary data.</text>
</comment>
<dbReference type="InterPro" id="IPR050272">
    <property type="entry name" value="Isochorismatase-like_hydrls"/>
</dbReference>
<dbReference type="Pfam" id="PF00857">
    <property type="entry name" value="Isochorismatase"/>
    <property type="match status" value="1"/>
</dbReference>
<reference evidence="3 4" key="1">
    <citation type="journal article" date="2018" name="Sci. Rep.">
        <title>Rhizobium tumorigenes sp. nov., a novel plant tumorigenic bacterium isolated from cane gall tumors on thornless blackberry.</title>
        <authorList>
            <person name="Kuzmanovi N."/>
            <person name="Smalla K."/>
            <person name="Gronow S."/>
            <person name="PuBawska J."/>
        </authorList>
    </citation>
    <scope>NUCLEOTIDE SEQUENCE [LARGE SCALE GENOMIC DNA]</scope>
    <source>
        <strain evidence="3 4">CCBAU 85046</strain>
    </source>
</reference>
<evidence type="ECO:0000313" key="3">
    <source>
        <dbReference type="EMBL" id="PZM14510.1"/>
    </source>
</evidence>
<evidence type="ECO:0000259" key="2">
    <source>
        <dbReference type="Pfam" id="PF00857"/>
    </source>
</evidence>
<accession>A0A2W4EWJ2</accession>
<evidence type="ECO:0000256" key="1">
    <source>
        <dbReference type="ARBA" id="ARBA00022801"/>
    </source>
</evidence>
<dbReference type="InterPro" id="IPR036380">
    <property type="entry name" value="Isochorismatase-like_sf"/>
</dbReference>
<keyword evidence="1" id="KW-0378">Hydrolase</keyword>
<dbReference type="Proteomes" id="UP000248925">
    <property type="component" value="Unassembled WGS sequence"/>
</dbReference>
<keyword evidence="4" id="KW-1185">Reference proteome</keyword>
<protein>
    <submittedName>
        <fullName evidence="3">Isochorismatase</fullName>
    </submittedName>
</protein>
<evidence type="ECO:0000313" key="4">
    <source>
        <dbReference type="Proteomes" id="UP000248925"/>
    </source>
</evidence>
<organism evidence="3 4">
    <name type="scientific">Rhizobium tubonense</name>
    <dbReference type="NCBI Taxonomy" id="484088"/>
    <lineage>
        <taxon>Bacteria</taxon>
        <taxon>Pseudomonadati</taxon>
        <taxon>Pseudomonadota</taxon>
        <taxon>Alphaproteobacteria</taxon>
        <taxon>Hyphomicrobiales</taxon>
        <taxon>Rhizobiaceae</taxon>
        <taxon>Rhizobium/Agrobacterium group</taxon>
        <taxon>Rhizobium</taxon>
    </lineage>
</organism>
<dbReference type="RefSeq" id="WP_111160231.1">
    <property type="nucleotide sequence ID" value="NZ_PCDP01000033.1"/>
</dbReference>